<dbReference type="Gene3D" id="1.10.630.10">
    <property type="entry name" value="Cytochrome P450"/>
    <property type="match status" value="1"/>
</dbReference>
<evidence type="ECO:0000256" key="1">
    <source>
        <dbReference type="ARBA" id="ARBA00001971"/>
    </source>
</evidence>
<dbReference type="GO" id="GO:0004497">
    <property type="term" value="F:monooxygenase activity"/>
    <property type="evidence" value="ECO:0007669"/>
    <property type="project" value="UniProtKB-KW"/>
</dbReference>
<evidence type="ECO:0000256" key="11">
    <source>
        <dbReference type="ARBA" id="ARBA00023004"/>
    </source>
</evidence>
<organism evidence="17 18">
    <name type="scientific">Mythimna separata</name>
    <name type="common">Oriental armyworm</name>
    <name type="synonym">Pseudaletia separata</name>
    <dbReference type="NCBI Taxonomy" id="271217"/>
    <lineage>
        <taxon>Eukaryota</taxon>
        <taxon>Metazoa</taxon>
        <taxon>Ecdysozoa</taxon>
        <taxon>Arthropoda</taxon>
        <taxon>Hexapoda</taxon>
        <taxon>Insecta</taxon>
        <taxon>Pterygota</taxon>
        <taxon>Neoptera</taxon>
        <taxon>Endopterygota</taxon>
        <taxon>Lepidoptera</taxon>
        <taxon>Glossata</taxon>
        <taxon>Ditrysia</taxon>
        <taxon>Noctuoidea</taxon>
        <taxon>Noctuidae</taxon>
        <taxon>Noctuinae</taxon>
        <taxon>Hadenini</taxon>
        <taxon>Mythimna</taxon>
    </lineage>
</organism>
<evidence type="ECO:0000256" key="13">
    <source>
        <dbReference type="ARBA" id="ARBA00023136"/>
    </source>
</evidence>
<name>A0AAD7YGR7_MYTSE</name>
<gene>
    <name evidence="17" type="ORF">PYW07_010027</name>
</gene>
<evidence type="ECO:0000256" key="10">
    <source>
        <dbReference type="ARBA" id="ARBA00023002"/>
    </source>
</evidence>
<dbReference type="Pfam" id="PF00067">
    <property type="entry name" value="p450"/>
    <property type="match status" value="1"/>
</dbReference>
<dbReference type="PRINTS" id="PR00463">
    <property type="entry name" value="EP450I"/>
</dbReference>
<keyword evidence="7 14" id="KW-0479">Metal-binding</keyword>
<sequence length="494" mass="56284">MSLFVLLVVLLCLLIAAWLWMKPHPRSPAIVPGALPFIGHSHQVIGDRKHLWNFFRKVQVYSLKNGGVCESWFGTHKFYVITDPEDSLTLSNTCLNKPYVYDFAKKFLNNGLITAQASVWKTHRKLLNPAFNQQVLNTYVNEINVQARTLVSKLGPLAGKEPFDVRKYLINYVLSAVTRTSLGLGTEDQVLIETDYAEAIDELVAMFCDRGQKVWLHSSYIYKWSAMKRKEDQLINTVKNIINPIIQKRKSKLKGNSVPYNYNNSASTPGKFKPVLDQMLQLADEQNAFTDDDIREHIDTLAASSYHTTSSAVTFILLVIGKYPNVQERIYNELQEVSKHEDDDFTEQDLHKLVYLEAVIKESMRVYPVVPFIARKVDRDVNLKNCTLRAGSSCAIGLYGLLRHPLWGADAEKFRPERWLDPTTLPEQRSLYAAFGVGRRNCIGHLLSNMMSKIALAHICRRYHVTGDISTVVCEFDVALQPVKGHHIFLKSRK</sequence>
<evidence type="ECO:0000256" key="2">
    <source>
        <dbReference type="ARBA" id="ARBA00003690"/>
    </source>
</evidence>
<keyword evidence="8" id="KW-0256">Endoplasmic reticulum</keyword>
<comment type="caution">
    <text evidence="17">The sequence shown here is derived from an EMBL/GenBank/DDBJ whole genome shotgun (WGS) entry which is preliminary data.</text>
</comment>
<evidence type="ECO:0000256" key="12">
    <source>
        <dbReference type="ARBA" id="ARBA00023033"/>
    </source>
</evidence>
<keyword evidence="16" id="KW-0732">Signal</keyword>
<evidence type="ECO:0000256" key="16">
    <source>
        <dbReference type="SAM" id="SignalP"/>
    </source>
</evidence>
<comment type="subcellular location">
    <subcellularLocation>
        <location evidence="4">Endoplasmic reticulum membrane</location>
        <topology evidence="4">Peripheral membrane protein</topology>
    </subcellularLocation>
    <subcellularLocation>
        <location evidence="3">Microsome membrane</location>
        <topology evidence="3">Peripheral membrane protein</topology>
    </subcellularLocation>
</comment>
<keyword evidence="6 14" id="KW-0349">Heme</keyword>
<proteinExistence type="inferred from homology"/>
<evidence type="ECO:0000256" key="15">
    <source>
        <dbReference type="RuleBase" id="RU000461"/>
    </source>
</evidence>
<evidence type="ECO:0000256" key="7">
    <source>
        <dbReference type="ARBA" id="ARBA00022723"/>
    </source>
</evidence>
<evidence type="ECO:0000256" key="14">
    <source>
        <dbReference type="PIRSR" id="PIRSR602401-1"/>
    </source>
</evidence>
<accession>A0AAD7YGR7</accession>
<dbReference type="Proteomes" id="UP001231518">
    <property type="component" value="Chromosome 24"/>
</dbReference>
<dbReference type="PANTHER" id="PTHR24291">
    <property type="entry name" value="CYTOCHROME P450 FAMILY 4"/>
    <property type="match status" value="1"/>
</dbReference>
<dbReference type="GO" id="GO:0016705">
    <property type="term" value="F:oxidoreductase activity, acting on paired donors, with incorporation or reduction of molecular oxygen"/>
    <property type="evidence" value="ECO:0007669"/>
    <property type="project" value="InterPro"/>
</dbReference>
<feature type="binding site" description="axial binding residue" evidence="14">
    <location>
        <position position="442"/>
    </location>
    <ligand>
        <name>heme</name>
        <dbReference type="ChEBI" id="CHEBI:30413"/>
    </ligand>
    <ligandPart>
        <name>Fe</name>
        <dbReference type="ChEBI" id="CHEBI:18248"/>
    </ligandPart>
</feature>
<evidence type="ECO:0000256" key="4">
    <source>
        <dbReference type="ARBA" id="ARBA00004406"/>
    </source>
</evidence>
<feature type="chain" id="PRO_5042073076" description="Cytochrome P450" evidence="16">
    <location>
        <begin position="18"/>
        <end position="494"/>
    </location>
</feature>
<evidence type="ECO:0000256" key="5">
    <source>
        <dbReference type="ARBA" id="ARBA00010617"/>
    </source>
</evidence>
<dbReference type="InterPro" id="IPR036396">
    <property type="entry name" value="Cyt_P450_sf"/>
</dbReference>
<dbReference type="PRINTS" id="PR00385">
    <property type="entry name" value="P450"/>
</dbReference>
<dbReference type="GO" id="GO:0005789">
    <property type="term" value="C:endoplasmic reticulum membrane"/>
    <property type="evidence" value="ECO:0007669"/>
    <property type="project" value="UniProtKB-SubCell"/>
</dbReference>
<keyword evidence="9" id="KW-0492">Microsome</keyword>
<evidence type="ECO:0000313" key="17">
    <source>
        <dbReference type="EMBL" id="KAJ8715545.1"/>
    </source>
</evidence>
<evidence type="ECO:0000256" key="6">
    <source>
        <dbReference type="ARBA" id="ARBA00022617"/>
    </source>
</evidence>
<keyword evidence="13" id="KW-0472">Membrane</keyword>
<dbReference type="GO" id="GO:0020037">
    <property type="term" value="F:heme binding"/>
    <property type="evidence" value="ECO:0007669"/>
    <property type="project" value="InterPro"/>
</dbReference>
<dbReference type="SUPFAM" id="SSF48264">
    <property type="entry name" value="Cytochrome P450"/>
    <property type="match status" value="1"/>
</dbReference>
<comment type="cofactor">
    <cofactor evidence="1 14">
        <name>heme</name>
        <dbReference type="ChEBI" id="CHEBI:30413"/>
    </cofactor>
</comment>
<comment type="similarity">
    <text evidence="5 15">Belongs to the cytochrome P450 family.</text>
</comment>
<reference evidence="17" key="1">
    <citation type="submission" date="2023-03" db="EMBL/GenBank/DDBJ databases">
        <title>Chromosome-level genomes of two armyworms, Mythimna separata and Mythimna loreyi, provide insights into the biosynthesis and reception of sex pheromones.</title>
        <authorList>
            <person name="Zhao H."/>
        </authorList>
    </citation>
    <scope>NUCLEOTIDE SEQUENCE</scope>
    <source>
        <strain evidence="17">BeijingLab</strain>
        <tissue evidence="17">Pupa</tissue>
    </source>
</reference>
<dbReference type="EMBL" id="JARGEI010000018">
    <property type="protein sequence ID" value="KAJ8715545.1"/>
    <property type="molecule type" value="Genomic_DNA"/>
</dbReference>
<keyword evidence="11 14" id="KW-0408">Iron</keyword>
<evidence type="ECO:0008006" key="19">
    <source>
        <dbReference type="Google" id="ProtNLM"/>
    </source>
</evidence>
<keyword evidence="12 15" id="KW-0503">Monooxygenase</keyword>
<comment type="function">
    <text evidence="2">May be involved in the metabolism of insect hormones and in the breakdown of synthetic insecticides.</text>
</comment>
<dbReference type="InterPro" id="IPR050196">
    <property type="entry name" value="Cytochrome_P450_Monoox"/>
</dbReference>
<evidence type="ECO:0000256" key="8">
    <source>
        <dbReference type="ARBA" id="ARBA00022824"/>
    </source>
</evidence>
<dbReference type="AlphaFoldDB" id="A0AAD7YGR7"/>
<dbReference type="InterPro" id="IPR002401">
    <property type="entry name" value="Cyt_P450_E_grp-I"/>
</dbReference>
<feature type="signal peptide" evidence="16">
    <location>
        <begin position="1"/>
        <end position="17"/>
    </location>
</feature>
<evidence type="ECO:0000256" key="3">
    <source>
        <dbReference type="ARBA" id="ARBA00004174"/>
    </source>
</evidence>
<dbReference type="PROSITE" id="PS00086">
    <property type="entry name" value="CYTOCHROME_P450"/>
    <property type="match status" value="1"/>
</dbReference>
<keyword evidence="10 15" id="KW-0560">Oxidoreductase</keyword>
<evidence type="ECO:0000256" key="9">
    <source>
        <dbReference type="ARBA" id="ARBA00022848"/>
    </source>
</evidence>
<dbReference type="InterPro" id="IPR001128">
    <property type="entry name" value="Cyt_P450"/>
</dbReference>
<dbReference type="PANTHER" id="PTHR24291:SF189">
    <property type="entry name" value="CYTOCHROME P450 4C3-RELATED"/>
    <property type="match status" value="1"/>
</dbReference>
<evidence type="ECO:0000313" key="18">
    <source>
        <dbReference type="Proteomes" id="UP001231518"/>
    </source>
</evidence>
<dbReference type="InterPro" id="IPR017972">
    <property type="entry name" value="Cyt_P450_CS"/>
</dbReference>
<keyword evidence="18" id="KW-1185">Reference proteome</keyword>
<protein>
    <recommendedName>
        <fullName evidence="19">Cytochrome P450</fullName>
    </recommendedName>
</protein>
<dbReference type="GO" id="GO:0005506">
    <property type="term" value="F:iron ion binding"/>
    <property type="evidence" value="ECO:0007669"/>
    <property type="project" value="InterPro"/>
</dbReference>